<accession>A0ABW7UFM8</accession>
<organism evidence="2 3">
    <name type="scientific">Streptomyces litmocidini</name>
    <dbReference type="NCBI Taxonomy" id="67318"/>
    <lineage>
        <taxon>Bacteria</taxon>
        <taxon>Bacillati</taxon>
        <taxon>Actinomycetota</taxon>
        <taxon>Actinomycetes</taxon>
        <taxon>Kitasatosporales</taxon>
        <taxon>Streptomycetaceae</taxon>
        <taxon>Streptomyces</taxon>
    </lineage>
</organism>
<evidence type="ECO:0000313" key="2">
    <source>
        <dbReference type="EMBL" id="MFI1717493.1"/>
    </source>
</evidence>
<proteinExistence type="predicted"/>
<dbReference type="Proteomes" id="UP001611339">
    <property type="component" value="Unassembled WGS sequence"/>
</dbReference>
<comment type="caution">
    <text evidence="2">The sequence shown here is derived from an EMBL/GenBank/DDBJ whole genome shotgun (WGS) entry which is preliminary data.</text>
</comment>
<gene>
    <name evidence="2" type="ORF">ACH407_28455</name>
</gene>
<dbReference type="RefSeq" id="WP_398711847.1">
    <property type="nucleotide sequence ID" value="NZ_JBIRUI010000015.1"/>
</dbReference>
<feature type="transmembrane region" description="Helical" evidence="1">
    <location>
        <begin position="72"/>
        <end position="94"/>
    </location>
</feature>
<keyword evidence="1" id="KW-0472">Membrane</keyword>
<feature type="transmembrane region" description="Helical" evidence="1">
    <location>
        <begin position="12"/>
        <end position="36"/>
    </location>
</feature>
<sequence length="98" mass="10477">MDAYLHAPGRTLLPPVITGMVLLIILAILRSVGWLFSSNHRCKGRNNATDYNTPGEAIAAGLAHIGEDVYRWTGLAAVVVLAGMCEWATVAFVAGRRG</sequence>
<keyword evidence="3" id="KW-1185">Reference proteome</keyword>
<evidence type="ECO:0000256" key="1">
    <source>
        <dbReference type="SAM" id="Phobius"/>
    </source>
</evidence>
<evidence type="ECO:0000313" key="3">
    <source>
        <dbReference type="Proteomes" id="UP001611339"/>
    </source>
</evidence>
<reference evidence="2 3" key="1">
    <citation type="submission" date="2024-10" db="EMBL/GenBank/DDBJ databases">
        <title>The Natural Products Discovery Center: Release of the First 8490 Sequenced Strains for Exploring Actinobacteria Biosynthetic Diversity.</title>
        <authorList>
            <person name="Kalkreuter E."/>
            <person name="Kautsar S.A."/>
            <person name="Yang D."/>
            <person name="Bader C.D."/>
            <person name="Teijaro C.N."/>
            <person name="Fluegel L."/>
            <person name="Davis C.M."/>
            <person name="Simpson J.R."/>
            <person name="Lauterbach L."/>
            <person name="Steele A.D."/>
            <person name="Gui C."/>
            <person name="Meng S."/>
            <person name="Li G."/>
            <person name="Viehrig K."/>
            <person name="Ye F."/>
            <person name="Su P."/>
            <person name="Kiefer A.F."/>
            <person name="Nichols A."/>
            <person name="Cepeda A.J."/>
            <person name="Yan W."/>
            <person name="Fan B."/>
            <person name="Jiang Y."/>
            <person name="Adhikari A."/>
            <person name="Zheng C.-J."/>
            <person name="Schuster L."/>
            <person name="Cowan T.M."/>
            <person name="Smanski M.J."/>
            <person name="Chevrette M.G."/>
            <person name="De Carvalho L.P.S."/>
            <person name="Shen B."/>
        </authorList>
    </citation>
    <scope>NUCLEOTIDE SEQUENCE [LARGE SCALE GENOMIC DNA]</scope>
    <source>
        <strain evidence="2 3">NPDC020602</strain>
    </source>
</reference>
<keyword evidence="1" id="KW-0812">Transmembrane</keyword>
<protein>
    <submittedName>
        <fullName evidence="2">Uncharacterized protein</fullName>
    </submittedName>
</protein>
<name>A0ABW7UFM8_9ACTN</name>
<dbReference type="EMBL" id="JBIRUI010000015">
    <property type="protein sequence ID" value="MFI1717493.1"/>
    <property type="molecule type" value="Genomic_DNA"/>
</dbReference>
<keyword evidence="1" id="KW-1133">Transmembrane helix</keyword>